<protein>
    <submittedName>
        <fullName evidence="2">Uncharacterized protein</fullName>
    </submittedName>
</protein>
<gene>
    <name evidence="2" type="ORF">HO173_000447</name>
</gene>
<evidence type="ECO:0000313" key="3">
    <source>
        <dbReference type="Proteomes" id="UP000578531"/>
    </source>
</evidence>
<sequence>MNERLIAGVGVNGKLGKGRVTLQRVSGDVLKVVKLLYGKRVMAGSEAQLLVDEAYAANQFERNHRGPLLGQYSHCPEPKDRVSSPGNDPSGYTTDESGKTDLQTSQYNLQRQVTSILPMPDFTETDNAQL</sequence>
<dbReference type="Proteomes" id="UP000578531">
    <property type="component" value="Unassembled WGS sequence"/>
</dbReference>
<dbReference type="GeneID" id="59282126"/>
<proteinExistence type="predicted"/>
<feature type="region of interest" description="Disordered" evidence="1">
    <location>
        <begin position="66"/>
        <end position="107"/>
    </location>
</feature>
<keyword evidence="3" id="KW-1185">Reference proteome</keyword>
<evidence type="ECO:0000313" key="2">
    <source>
        <dbReference type="EMBL" id="KAF6241735.1"/>
    </source>
</evidence>
<accession>A0A8H6LAR9</accession>
<dbReference type="EMBL" id="JACCJC010000001">
    <property type="protein sequence ID" value="KAF6241735.1"/>
    <property type="molecule type" value="Genomic_DNA"/>
</dbReference>
<name>A0A8H6LAR9_9LECA</name>
<dbReference type="RefSeq" id="XP_037170975.1">
    <property type="nucleotide sequence ID" value="XM_037302396.1"/>
</dbReference>
<organism evidence="2 3">
    <name type="scientific">Letharia columbiana</name>
    <dbReference type="NCBI Taxonomy" id="112416"/>
    <lineage>
        <taxon>Eukaryota</taxon>
        <taxon>Fungi</taxon>
        <taxon>Dikarya</taxon>
        <taxon>Ascomycota</taxon>
        <taxon>Pezizomycotina</taxon>
        <taxon>Lecanoromycetes</taxon>
        <taxon>OSLEUM clade</taxon>
        <taxon>Lecanoromycetidae</taxon>
        <taxon>Lecanorales</taxon>
        <taxon>Lecanorineae</taxon>
        <taxon>Parmeliaceae</taxon>
        <taxon>Letharia</taxon>
    </lineage>
</organism>
<feature type="compositionally biased region" description="Polar residues" evidence="1">
    <location>
        <begin position="84"/>
        <end position="107"/>
    </location>
</feature>
<reference evidence="2 3" key="1">
    <citation type="journal article" date="2020" name="Genomics">
        <title>Complete, high-quality genomes from long-read metagenomic sequencing of two wolf lichen thalli reveals enigmatic genome architecture.</title>
        <authorList>
            <person name="McKenzie S.K."/>
            <person name="Walston R.F."/>
            <person name="Allen J.L."/>
        </authorList>
    </citation>
    <scope>NUCLEOTIDE SEQUENCE [LARGE SCALE GENOMIC DNA]</scope>
    <source>
        <strain evidence="2">WasteWater2</strain>
    </source>
</reference>
<comment type="caution">
    <text evidence="2">The sequence shown here is derived from an EMBL/GenBank/DDBJ whole genome shotgun (WGS) entry which is preliminary data.</text>
</comment>
<dbReference type="AlphaFoldDB" id="A0A8H6LAR9"/>
<evidence type="ECO:0000256" key="1">
    <source>
        <dbReference type="SAM" id="MobiDB-lite"/>
    </source>
</evidence>